<sequence length="341" mass="37665">MKSDNNRIRPTIREVAAVSGTSIKTVSRVLNGVPTVDPVLVQKVNKAIKQLNYRPNVTAGNLRRVDGRTNTIGLLLKDIANPFSSALHRAIENLAREEGLDVLAGSLDEQPDRERELISTLITRRVDGLIIVPTSSDHAYLQKERSAGMPIVFIDRPPNNFIADTVVVTNRLSAEQATQHLINHGHTRIAYLGDDQRIFTASERFSGYKSALHKAKIKLDLSLVHHGREGFDDVDHFIQAIFNSKNTPTAIFASQNFVTITAIRALKSHGLEKKIALVGFDELPFADLLDPGISLVTQDISTMANIASNLLFARMHGKKTKAEFHEIPTIFTARGSGEIRN</sequence>
<dbReference type="AlphaFoldDB" id="A0A6J6RSS4"/>
<dbReference type="CDD" id="cd01392">
    <property type="entry name" value="HTH_LacI"/>
    <property type="match status" value="1"/>
</dbReference>
<keyword evidence="3" id="KW-0804">Transcription</keyword>
<evidence type="ECO:0000256" key="1">
    <source>
        <dbReference type="ARBA" id="ARBA00023015"/>
    </source>
</evidence>
<keyword evidence="1" id="KW-0805">Transcription regulation</keyword>
<proteinExistence type="predicted"/>
<gene>
    <name evidence="5" type="ORF">UFOPK2662_01041</name>
    <name evidence="6" type="ORF">UFOPK3232_00620</name>
</gene>
<dbReference type="Gene3D" id="1.10.260.40">
    <property type="entry name" value="lambda repressor-like DNA-binding domains"/>
    <property type="match status" value="1"/>
</dbReference>
<dbReference type="InterPro" id="IPR028082">
    <property type="entry name" value="Peripla_BP_I"/>
</dbReference>
<dbReference type="Gene3D" id="3.40.50.2300">
    <property type="match status" value="2"/>
</dbReference>
<evidence type="ECO:0000313" key="6">
    <source>
        <dbReference type="EMBL" id="CAB4838492.1"/>
    </source>
</evidence>
<dbReference type="PANTHER" id="PTHR30146:SF109">
    <property type="entry name" value="HTH-TYPE TRANSCRIPTIONAL REGULATOR GALS"/>
    <property type="match status" value="1"/>
</dbReference>
<dbReference type="Pfam" id="PF00356">
    <property type="entry name" value="LacI"/>
    <property type="match status" value="1"/>
</dbReference>
<dbReference type="PROSITE" id="PS50932">
    <property type="entry name" value="HTH_LACI_2"/>
    <property type="match status" value="1"/>
</dbReference>
<protein>
    <submittedName>
        <fullName evidence="5">Unannotated protein</fullName>
    </submittedName>
</protein>
<dbReference type="CDD" id="cd06267">
    <property type="entry name" value="PBP1_LacI_sugar_binding-like"/>
    <property type="match status" value="1"/>
</dbReference>
<evidence type="ECO:0000256" key="3">
    <source>
        <dbReference type="ARBA" id="ARBA00023163"/>
    </source>
</evidence>
<evidence type="ECO:0000313" key="5">
    <source>
        <dbReference type="EMBL" id="CAB4725506.1"/>
    </source>
</evidence>
<dbReference type="EMBL" id="CAFARE010000017">
    <property type="protein sequence ID" value="CAB4838492.1"/>
    <property type="molecule type" value="Genomic_DNA"/>
</dbReference>
<evidence type="ECO:0000259" key="4">
    <source>
        <dbReference type="PROSITE" id="PS50932"/>
    </source>
</evidence>
<dbReference type="SUPFAM" id="SSF53822">
    <property type="entry name" value="Periplasmic binding protein-like I"/>
    <property type="match status" value="1"/>
</dbReference>
<dbReference type="GO" id="GO:0000976">
    <property type="term" value="F:transcription cis-regulatory region binding"/>
    <property type="evidence" value="ECO:0007669"/>
    <property type="project" value="TreeGrafter"/>
</dbReference>
<organism evidence="5">
    <name type="scientific">freshwater metagenome</name>
    <dbReference type="NCBI Taxonomy" id="449393"/>
    <lineage>
        <taxon>unclassified sequences</taxon>
        <taxon>metagenomes</taxon>
        <taxon>ecological metagenomes</taxon>
    </lineage>
</organism>
<dbReference type="GO" id="GO:0003700">
    <property type="term" value="F:DNA-binding transcription factor activity"/>
    <property type="evidence" value="ECO:0007669"/>
    <property type="project" value="TreeGrafter"/>
</dbReference>
<dbReference type="Pfam" id="PF00532">
    <property type="entry name" value="Peripla_BP_1"/>
    <property type="match status" value="1"/>
</dbReference>
<reference evidence="5" key="1">
    <citation type="submission" date="2020-05" db="EMBL/GenBank/DDBJ databases">
        <authorList>
            <person name="Chiriac C."/>
            <person name="Salcher M."/>
            <person name="Ghai R."/>
            <person name="Kavagutti S V."/>
        </authorList>
    </citation>
    <scope>NUCLEOTIDE SEQUENCE</scope>
</reference>
<keyword evidence="2" id="KW-0238">DNA-binding</keyword>
<dbReference type="SUPFAM" id="SSF47413">
    <property type="entry name" value="lambda repressor-like DNA-binding domains"/>
    <property type="match status" value="1"/>
</dbReference>
<dbReference type="EMBL" id="CAEZYI010000071">
    <property type="protein sequence ID" value="CAB4725506.1"/>
    <property type="molecule type" value="Genomic_DNA"/>
</dbReference>
<dbReference type="InterPro" id="IPR010982">
    <property type="entry name" value="Lambda_DNA-bd_dom_sf"/>
</dbReference>
<dbReference type="PANTHER" id="PTHR30146">
    <property type="entry name" value="LACI-RELATED TRANSCRIPTIONAL REPRESSOR"/>
    <property type="match status" value="1"/>
</dbReference>
<accession>A0A6J6RSS4</accession>
<dbReference type="SMART" id="SM00354">
    <property type="entry name" value="HTH_LACI"/>
    <property type="match status" value="1"/>
</dbReference>
<name>A0A6J6RSS4_9ZZZZ</name>
<dbReference type="InterPro" id="IPR001761">
    <property type="entry name" value="Peripla_BP/Lac1_sug-bd_dom"/>
</dbReference>
<feature type="domain" description="HTH lacI-type" evidence="4">
    <location>
        <begin position="10"/>
        <end position="64"/>
    </location>
</feature>
<evidence type="ECO:0000256" key="2">
    <source>
        <dbReference type="ARBA" id="ARBA00023125"/>
    </source>
</evidence>
<dbReference type="InterPro" id="IPR000843">
    <property type="entry name" value="HTH_LacI"/>
</dbReference>